<feature type="transmembrane region" description="Helical" evidence="1">
    <location>
        <begin position="76"/>
        <end position="98"/>
    </location>
</feature>
<dbReference type="EMBL" id="CP046996">
    <property type="protein sequence ID" value="QHA01876.1"/>
    <property type="molecule type" value="Genomic_DNA"/>
</dbReference>
<feature type="transmembrane region" description="Helical" evidence="1">
    <location>
        <begin position="110"/>
        <end position="131"/>
    </location>
</feature>
<evidence type="ECO:0000313" key="3">
    <source>
        <dbReference type="Proteomes" id="UP000430508"/>
    </source>
</evidence>
<evidence type="ECO:0000256" key="1">
    <source>
        <dbReference type="SAM" id="Phobius"/>
    </source>
</evidence>
<feature type="transmembrane region" description="Helical" evidence="1">
    <location>
        <begin position="14"/>
        <end position="34"/>
    </location>
</feature>
<feature type="transmembrane region" description="Helical" evidence="1">
    <location>
        <begin position="46"/>
        <end position="64"/>
    </location>
</feature>
<organism evidence="2 3">
    <name type="scientific">Dehalobacter restrictus</name>
    <dbReference type="NCBI Taxonomy" id="55583"/>
    <lineage>
        <taxon>Bacteria</taxon>
        <taxon>Bacillati</taxon>
        <taxon>Bacillota</taxon>
        <taxon>Clostridia</taxon>
        <taxon>Eubacteriales</taxon>
        <taxon>Desulfitobacteriaceae</taxon>
        <taxon>Dehalobacter</taxon>
    </lineage>
</organism>
<evidence type="ECO:0000313" key="2">
    <source>
        <dbReference type="EMBL" id="QHA01876.1"/>
    </source>
</evidence>
<reference evidence="2 3" key="1">
    <citation type="submission" date="2019-12" db="EMBL/GenBank/DDBJ databases">
        <title>Sequence classification of anaerobic respiratory reductive dehalogenases: First we see many, then we see few.</title>
        <authorList>
            <person name="Molenda O."/>
            <person name="Puentes Jacome L.A."/>
            <person name="Cao X."/>
            <person name="Nesbo C.L."/>
            <person name="Tang S."/>
            <person name="Morson N."/>
            <person name="Patron J."/>
            <person name="Lomheim L."/>
            <person name="Wishart D.S."/>
            <person name="Edwards E.A."/>
        </authorList>
    </citation>
    <scope>NUCLEOTIDE SEQUENCE [LARGE SCALE GENOMIC DNA]</scope>
    <source>
        <strain evidence="2 3">12DCA</strain>
    </source>
</reference>
<protein>
    <submittedName>
        <fullName evidence="2">Uncharacterized protein</fullName>
    </submittedName>
</protein>
<proteinExistence type="predicted"/>
<dbReference type="Proteomes" id="UP000430508">
    <property type="component" value="Chromosome"/>
</dbReference>
<name>A0A857DPK6_9FIRM</name>
<dbReference type="AlphaFoldDB" id="A0A857DPK6"/>
<accession>A0A857DPK6</accession>
<keyword evidence="1" id="KW-0812">Transmembrane</keyword>
<gene>
    <name evidence="2" type="ORF">GQ588_05080</name>
</gene>
<keyword evidence="1" id="KW-0472">Membrane</keyword>
<sequence length="137" mass="14841">MNSTEGSRQIRKTVIVYLILTAVSIAVANIYAQFGHGVRSAAMTLMFLYPLLGGALFYFTLGLIVSRISDRRNYRLFYNIYNSGIAVLTVGSLLKGILDIAGTASGYVQLFQVAGWAGTAAGLGYLIAMVFKSRKLS</sequence>
<keyword evidence="1" id="KW-1133">Transmembrane helix</keyword>